<evidence type="ECO:0000256" key="1">
    <source>
        <dbReference type="SAM" id="MobiDB-lite"/>
    </source>
</evidence>
<name>A0A923MNI5_9BURK</name>
<dbReference type="RefSeq" id="WP_187075048.1">
    <property type="nucleotide sequence ID" value="NZ_JACORT010000001.1"/>
</dbReference>
<dbReference type="Proteomes" id="UP000608513">
    <property type="component" value="Unassembled WGS sequence"/>
</dbReference>
<protein>
    <recommendedName>
        <fullName evidence="4">DUF883 domain-containing protein</fullName>
    </recommendedName>
</protein>
<feature type="compositionally biased region" description="Basic and acidic residues" evidence="1">
    <location>
        <begin position="1"/>
        <end position="18"/>
    </location>
</feature>
<gene>
    <name evidence="2" type="ORF">H8N03_05285</name>
</gene>
<proteinExistence type="predicted"/>
<evidence type="ECO:0000313" key="3">
    <source>
        <dbReference type="Proteomes" id="UP000608513"/>
    </source>
</evidence>
<keyword evidence="3" id="KW-1185">Reference proteome</keyword>
<feature type="region of interest" description="Disordered" evidence="1">
    <location>
        <begin position="1"/>
        <end position="28"/>
    </location>
</feature>
<reference evidence="2" key="1">
    <citation type="submission" date="2020-08" db="EMBL/GenBank/DDBJ databases">
        <title>Ramlibacter sp. USB13 16S ribosomal RNA gene genome sequencing and assembly.</title>
        <authorList>
            <person name="Kang M."/>
        </authorList>
    </citation>
    <scope>NUCLEOTIDE SEQUENCE</scope>
    <source>
        <strain evidence="2">USB13</strain>
    </source>
</reference>
<dbReference type="AlphaFoldDB" id="A0A923MNI5"/>
<evidence type="ECO:0000313" key="2">
    <source>
        <dbReference type="EMBL" id="MBC5782348.1"/>
    </source>
</evidence>
<comment type="caution">
    <text evidence="2">The sequence shown here is derived from an EMBL/GenBank/DDBJ whole genome shotgun (WGS) entry which is preliminary data.</text>
</comment>
<accession>A0A923MNI5</accession>
<evidence type="ECO:0008006" key="4">
    <source>
        <dbReference type="Google" id="ProtNLM"/>
    </source>
</evidence>
<sequence length="89" mass="9629">MPNPRDRIKQTGDTHLPDVGEEGGGDEDVLRFEPADTSETQEQAREAAAPAMEAVSSAGYVEAAREQIRQRPVVALASAFVLGYLFARI</sequence>
<dbReference type="EMBL" id="JACORT010000001">
    <property type="protein sequence ID" value="MBC5782348.1"/>
    <property type="molecule type" value="Genomic_DNA"/>
</dbReference>
<organism evidence="2 3">
    <name type="scientific">Ramlibacter cellulosilyticus</name>
    <dbReference type="NCBI Taxonomy" id="2764187"/>
    <lineage>
        <taxon>Bacteria</taxon>
        <taxon>Pseudomonadati</taxon>
        <taxon>Pseudomonadota</taxon>
        <taxon>Betaproteobacteria</taxon>
        <taxon>Burkholderiales</taxon>
        <taxon>Comamonadaceae</taxon>
        <taxon>Ramlibacter</taxon>
    </lineage>
</organism>